<feature type="domain" description="Phytase-like" evidence="3">
    <location>
        <begin position="44"/>
        <end position="427"/>
    </location>
</feature>
<evidence type="ECO:0000259" key="3">
    <source>
        <dbReference type="Pfam" id="PF13449"/>
    </source>
</evidence>
<reference evidence="4 5" key="1">
    <citation type="submission" date="2014-11" db="EMBL/GenBank/DDBJ databases">
        <authorList>
            <person name="Zhu J."/>
            <person name="Qi W."/>
            <person name="Song R."/>
        </authorList>
    </citation>
    <scope>NUCLEOTIDE SEQUENCE [LARGE SCALE GENOMIC DNA]</scope>
</reference>
<name>A0A0G4F4I7_VITBC</name>
<sequence length="459" mass="50667">MRASCSLLWICVISCASFHPTCASAPFDFLGTCLFPYGYIFNDTKVGGLSGLAYRPDTDRFYAIPDERHDPHFHRIAIDVHNGKLEDGRVTFDQVVRLGESAIGASGQHFDPEGIGWLGDRLAVSTEPHYVRDLSSPLQWVQGRIIEVDEGGEWLDDLTLPHLLTSTGEGGPGNNLGFEGLSVPRPLSSTNTTNTTSGHPQQDSPYRSIWACPESALVQDAVAQGSEASLPQSALAALSHTASGADYKDGDVRTAVRLMEFRQRDDGAGGEWQLNGMWRYDVSAASELKMPSDDRVMLQGVTEVEVLMPPEGEGEGDGRRPIVMVLERAYTRRWKADEDGEEQGRYGIHLYAVMPPLQREGRSIADCWSLLQDCYDVPALTKVHLIDFQTDLADKHGVELDNYEGMALGPVLPDGRRTLVLVNDDNFNPKQIGTQFIALAFSLEDMYEYVESEIKNKAI</sequence>
<dbReference type="Pfam" id="PF13449">
    <property type="entry name" value="Phytase-like"/>
    <property type="match status" value="1"/>
</dbReference>
<dbReference type="AlphaFoldDB" id="A0A0G4F4I7"/>
<dbReference type="OrthoDB" id="10549016at2759"/>
<keyword evidence="5" id="KW-1185">Reference proteome</keyword>
<keyword evidence="2" id="KW-0732">Signal</keyword>
<feature type="compositionally biased region" description="Low complexity" evidence="1">
    <location>
        <begin position="188"/>
        <end position="197"/>
    </location>
</feature>
<dbReference type="VEuPathDB" id="CryptoDB:Vbra_21194"/>
<feature type="chain" id="PRO_5005188293" description="Phytase-like domain-containing protein" evidence="2">
    <location>
        <begin position="24"/>
        <end position="459"/>
    </location>
</feature>
<evidence type="ECO:0000313" key="5">
    <source>
        <dbReference type="Proteomes" id="UP000041254"/>
    </source>
</evidence>
<evidence type="ECO:0000256" key="2">
    <source>
        <dbReference type="SAM" id="SignalP"/>
    </source>
</evidence>
<dbReference type="EMBL" id="CDMY01000369">
    <property type="protein sequence ID" value="CEM06716.1"/>
    <property type="molecule type" value="Genomic_DNA"/>
</dbReference>
<accession>A0A0G4F4I7</accession>
<organism evidence="4 5">
    <name type="scientific">Vitrella brassicaformis (strain CCMP3155)</name>
    <dbReference type="NCBI Taxonomy" id="1169540"/>
    <lineage>
        <taxon>Eukaryota</taxon>
        <taxon>Sar</taxon>
        <taxon>Alveolata</taxon>
        <taxon>Colpodellida</taxon>
        <taxon>Vitrellaceae</taxon>
        <taxon>Vitrella</taxon>
    </lineage>
</organism>
<evidence type="ECO:0000256" key="1">
    <source>
        <dbReference type="SAM" id="MobiDB-lite"/>
    </source>
</evidence>
<dbReference type="Proteomes" id="UP000041254">
    <property type="component" value="Unassembled WGS sequence"/>
</dbReference>
<proteinExistence type="predicted"/>
<feature type="signal peptide" evidence="2">
    <location>
        <begin position="1"/>
        <end position="23"/>
    </location>
</feature>
<dbReference type="InParanoid" id="A0A0G4F4I7"/>
<dbReference type="InterPro" id="IPR027372">
    <property type="entry name" value="Phytase-like_dom"/>
</dbReference>
<gene>
    <name evidence="4" type="ORF">Vbra_21194</name>
</gene>
<feature type="region of interest" description="Disordered" evidence="1">
    <location>
        <begin position="166"/>
        <end position="206"/>
    </location>
</feature>
<evidence type="ECO:0000313" key="4">
    <source>
        <dbReference type="EMBL" id="CEM06716.1"/>
    </source>
</evidence>
<protein>
    <recommendedName>
        <fullName evidence="3">Phytase-like domain-containing protein</fullName>
    </recommendedName>
</protein>